<dbReference type="PATRIC" id="fig|1095743.3.peg.486"/>
<dbReference type="RefSeq" id="WP_005708213.1">
    <property type="nucleotide sequence ID" value="NZ_AJMU01000032.1"/>
</dbReference>
<organism evidence="1 2">
    <name type="scientific">Haemophilus paraphrohaemolyticus HK411</name>
    <dbReference type="NCBI Taxonomy" id="1095743"/>
    <lineage>
        <taxon>Bacteria</taxon>
        <taxon>Pseudomonadati</taxon>
        <taxon>Pseudomonadota</taxon>
        <taxon>Gammaproteobacteria</taxon>
        <taxon>Pasteurellales</taxon>
        <taxon>Pasteurellaceae</taxon>
        <taxon>Haemophilus</taxon>
    </lineage>
</organism>
<gene>
    <name evidence="1" type="ORF">HMPREF1054_1269</name>
</gene>
<sequence>MSISTIIALVALFGVIGWAVTNRLLNYFIHDNILRLTTIKADGSKVVEEFDLDELTVEQIAHLRERLKQVKKRKGATTNE</sequence>
<name>I2NLL3_9PAST</name>
<accession>I2NLL3</accession>
<dbReference type="AlphaFoldDB" id="I2NLL3"/>
<dbReference type="EMBL" id="AJMU01000032">
    <property type="protein sequence ID" value="EIG26724.1"/>
    <property type="molecule type" value="Genomic_DNA"/>
</dbReference>
<protein>
    <submittedName>
        <fullName evidence="1">Uncharacterized protein</fullName>
    </submittedName>
</protein>
<evidence type="ECO:0000313" key="1">
    <source>
        <dbReference type="EMBL" id="EIG26724.1"/>
    </source>
</evidence>
<evidence type="ECO:0000313" key="2">
    <source>
        <dbReference type="Proteomes" id="UP000003345"/>
    </source>
</evidence>
<reference evidence="1 2" key="1">
    <citation type="submission" date="2012-04" db="EMBL/GenBank/DDBJ databases">
        <authorList>
            <person name="Harkins D.M."/>
            <person name="Madupu R."/>
            <person name="Durkin A.S."/>
            <person name="Torralba M."/>
            <person name="Methe B."/>
            <person name="Sutton G.G."/>
            <person name="Nelson K.E."/>
        </authorList>
    </citation>
    <scope>NUCLEOTIDE SEQUENCE [LARGE SCALE GENOMIC DNA]</scope>
    <source>
        <strain evidence="1 2">HK411</strain>
    </source>
</reference>
<comment type="caution">
    <text evidence="1">The sequence shown here is derived from an EMBL/GenBank/DDBJ whole genome shotgun (WGS) entry which is preliminary data.</text>
</comment>
<proteinExistence type="predicted"/>
<dbReference type="Proteomes" id="UP000003345">
    <property type="component" value="Unassembled WGS sequence"/>
</dbReference>